<keyword evidence="1 5" id="KW-0413">Isomerase</keyword>
<dbReference type="RefSeq" id="WP_016500981.1">
    <property type="nucleotide sequence ID" value="NC_021505.1"/>
</dbReference>
<gene>
    <name evidence="7" type="primary">wecB</name>
    <name evidence="7" type="ORF">PP4_39690</name>
</gene>
<organism evidence="7 8">
    <name type="scientific">Pseudomonas putida NBRC 14164</name>
    <dbReference type="NCBI Taxonomy" id="1211579"/>
    <lineage>
        <taxon>Bacteria</taxon>
        <taxon>Pseudomonadati</taxon>
        <taxon>Pseudomonadota</taxon>
        <taxon>Gammaproteobacteria</taxon>
        <taxon>Pseudomonadales</taxon>
        <taxon>Pseudomonadaceae</taxon>
        <taxon>Pseudomonas</taxon>
    </lineage>
</organism>
<dbReference type="PANTHER" id="PTHR43174">
    <property type="entry name" value="UDP-N-ACETYLGLUCOSAMINE 2-EPIMERASE"/>
    <property type="match status" value="1"/>
</dbReference>
<evidence type="ECO:0000256" key="2">
    <source>
        <dbReference type="ARBA" id="ARBA00036080"/>
    </source>
</evidence>
<dbReference type="PANTHER" id="PTHR43174:SF2">
    <property type="entry name" value="UDP-N-ACETYLGLUCOSAMINE 2-EPIMERASE"/>
    <property type="match status" value="1"/>
</dbReference>
<sequence length="380" mass="41773">MSLKTLIVFGTRPEAIKMAPLALNLAQDDRFESRVCVTGQHRQMLDQVLELFEITPDYDLNIMKPGQDLTDVTTAILQGLKPVLAEFKPDVVLVHGDTATTLATSLAAYYQQIPIAHVEAGLRTGNLYSPWPAEGNRRLTGALAALHFAPTSNSQENLLREGTDPATIYTTGNTVIDALLEVVRKLESPALKSQFEAQFSFLNPERRMVLVTGHRRENFGGGFERICQGLVQTARQFPDVDIVYPVHLNPNVREPVNRLLADVNNIHLIEPLDYLPFVYLMTRSYLILTDSGGIQEEAPALGKPVLVMRDTTERPEAVAAGTVKLVGTDVASITENLAKLLTDEATYREMSFAHNPYGDGKACARILDALSAFSNSKDAA</sequence>
<feature type="domain" description="UDP-N-acetylglucosamine 2-epimerase" evidence="6">
    <location>
        <begin position="25"/>
        <end position="370"/>
    </location>
</feature>
<dbReference type="GeneID" id="45525458"/>
<dbReference type="EC" id="5.1.3.14" evidence="4"/>
<dbReference type="InterPro" id="IPR029767">
    <property type="entry name" value="WecB-like"/>
</dbReference>
<proteinExistence type="inferred from homology"/>
<dbReference type="Proteomes" id="UP000016702">
    <property type="component" value="Chromosome"/>
</dbReference>
<evidence type="ECO:0000256" key="4">
    <source>
        <dbReference type="ARBA" id="ARBA00038858"/>
    </source>
</evidence>
<dbReference type="Pfam" id="PF02350">
    <property type="entry name" value="Epimerase_2"/>
    <property type="match status" value="1"/>
</dbReference>
<name>A0ABM7EJ01_PSEPU</name>
<dbReference type="CDD" id="cd03786">
    <property type="entry name" value="GTB_UDP-GlcNAc_2-Epimerase"/>
    <property type="match status" value="1"/>
</dbReference>
<evidence type="ECO:0000313" key="8">
    <source>
        <dbReference type="Proteomes" id="UP000016702"/>
    </source>
</evidence>
<comment type="similarity">
    <text evidence="3 5">Belongs to the UDP-N-acetylglucosamine 2-epimerase family.</text>
</comment>
<protein>
    <recommendedName>
        <fullName evidence="4">UDP-N-acetylglucosamine 2-epimerase (non-hydrolyzing)</fullName>
        <ecNumber evidence="4">5.1.3.14</ecNumber>
    </recommendedName>
</protein>
<evidence type="ECO:0000256" key="1">
    <source>
        <dbReference type="ARBA" id="ARBA00023235"/>
    </source>
</evidence>
<evidence type="ECO:0000256" key="3">
    <source>
        <dbReference type="ARBA" id="ARBA00038209"/>
    </source>
</evidence>
<dbReference type="EMBL" id="AP013070">
    <property type="protein sequence ID" value="BAN55822.1"/>
    <property type="molecule type" value="Genomic_DNA"/>
</dbReference>
<keyword evidence="8" id="KW-1185">Reference proteome</keyword>
<evidence type="ECO:0000313" key="7">
    <source>
        <dbReference type="EMBL" id="BAN55822.1"/>
    </source>
</evidence>
<dbReference type="InterPro" id="IPR003331">
    <property type="entry name" value="UDP_GlcNAc_Epimerase_2_dom"/>
</dbReference>
<evidence type="ECO:0000259" key="6">
    <source>
        <dbReference type="Pfam" id="PF02350"/>
    </source>
</evidence>
<accession>A0ABM7EJ01</accession>
<reference evidence="7 8" key="1">
    <citation type="journal article" date="2014" name="Genome Announc.">
        <title>The Complete Genome Sequence of Pseudomonas putida NBRC 14164T Confirms High Intraspecies Variation.</title>
        <authorList>
            <person name="Ohji S."/>
            <person name="Yamazoe A."/>
            <person name="Hosoyama A."/>
            <person name="Tsuchikane K."/>
            <person name="Ezaki T."/>
            <person name="Fujita N."/>
        </authorList>
    </citation>
    <scope>NUCLEOTIDE SEQUENCE [LARGE SCALE GENOMIC DNA]</scope>
    <source>
        <strain evidence="7 8">NBRC 14164</strain>
    </source>
</reference>
<dbReference type="NCBIfam" id="TIGR00236">
    <property type="entry name" value="wecB"/>
    <property type="match status" value="1"/>
</dbReference>
<dbReference type="Gene3D" id="3.40.50.2000">
    <property type="entry name" value="Glycogen Phosphorylase B"/>
    <property type="match status" value="2"/>
</dbReference>
<dbReference type="SUPFAM" id="SSF53756">
    <property type="entry name" value="UDP-Glycosyltransferase/glycogen phosphorylase"/>
    <property type="match status" value="1"/>
</dbReference>
<comment type="catalytic activity">
    <reaction evidence="2">
        <text>UDP-N-acetyl-alpha-D-glucosamine = UDP-N-acetyl-alpha-D-mannosamine</text>
        <dbReference type="Rhea" id="RHEA:17213"/>
        <dbReference type="ChEBI" id="CHEBI:57705"/>
        <dbReference type="ChEBI" id="CHEBI:68623"/>
        <dbReference type="EC" id="5.1.3.14"/>
    </reaction>
</comment>
<evidence type="ECO:0000256" key="5">
    <source>
        <dbReference type="RuleBase" id="RU003513"/>
    </source>
</evidence>